<protein>
    <submittedName>
        <fullName evidence="2">Transposase</fullName>
    </submittedName>
</protein>
<gene>
    <name evidence="2" type="ORF">EM932_20435</name>
</gene>
<name>A0A4S1DRD2_9FLAO</name>
<dbReference type="GO" id="GO:0006313">
    <property type="term" value="P:DNA transposition"/>
    <property type="evidence" value="ECO:0007669"/>
    <property type="project" value="InterPro"/>
</dbReference>
<dbReference type="AlphaFoldDB" id="A0A4S1DRD2"/>
<evidence type="ECO:0000313" key="2">
    <source>
        <dbReference type="EMBL" id="TGV00255.1"/>
    </source>
</evidence>
<comment type="caution">
    <text evidence="2">The sequence shown here is derived from an EMBL/GenBank/DDBJ whole genome shotgun (WGS) entry which is preliminary data.</text>
</comment>
<keyword evidence="3" id="KW-1185">Reference proteome</keyword>
<dbReference type="InterPro" id="IPR002686">
    <property type="entry name" value="Transposase_17"/>
</dbReference>
<dbReference type="Proteomes" id="UP000307602">
    <property type="component" value="Unassembled WGS sequence"/>
</dbReference>
<dbReference type="RefSeq" id="WP_135879077.1">
    <property type="nucleotide sequence ID" value="NZ_SRSO01000051.1"/>
</dbReference>
<dbReference type="Gene3D" id="3.30.70.1290">
    <property type="entry name" value="Transposase IS200-like"/>
    <property type="match status" value="1"/>
</dbReference>
<reference evidence="2 3" key="1">
    <citation type="submission" date="2019-04" db="EMBL/GenBank/DDBJ databases">
        <authorList>
            <person name="Liu A."/>
        </authorList>
    </citation>
    <scope>NUCLEOTIDE SEQUENCE [LARGE SCALE GENOMIC DNA]</scope>
    <source>
        <strain evidence="2 3">RZ03</strain>
    </source>
</reference>
<feature type="domain" description="Transposase IS200-like" evidence="1">
    <location>
        <begin position="9"/>
        <end position="148"/>
    </location>
</feature>
<sequence>MSRNYKFHNKSGLYFVSFATINWIDVFTRQAYFNVLSESVNYCRKEKNMELYAYCFMPSHIHFIFRSSNEQPSELLRDFKRHTSKAIIKAIENNPQESRKEWLLWMFERAGKKNASTTKYQFWQHHNKPIELWSEKVIKQKIDYIHNNPVESGFVTNPIDWKYSSARNFQDDHTVLDIDTVGFLG</sequence>
<proteinExistence type="predicted"/>
<dbReference type="SMART" id="SM01321">
    <property type="entry name" value="Y1_Tnp"/>
    <property type="match status" value="1"/>
</dbReference>
<dbReference type="NCBIfam" id="NF047646">
    <property type="entry name" value="REP_Tyr_transpos"/>
    <property type="match status" value="1"/>
</dbReference>
<dbReference type="GO" id="GO:0043565">
    <property type="term" value="F:sequence-specific DNA binding"/>
    <property type="evidence" value="ECO:0007669"/>
    <property type="project" value="TreeGrafter"/>
</dbReference>
<dbReference type="PANTHER" id="PTHR36966">
    <property type="entry name" value="REP-ASSOCIATED TYROSINE TRANSPOSASE"/>
    <property type="match status" value="1"/>
</dbReference>
<dbReference type="Pfam" id="PF01797">
    <property type="entry name" value="Y1_Tnp"/>
    <property type="match status" value="1"/>
</dbReference>
<dbReference type="GO" id="GO:0004803">
    <property type="term" value="F:transposase activity"/>
    <property type="evidence" value="ECO:0007669"/>
    <property type="project" value="InterPro"/>
</dbReference>
<evidence type="ECO:0000313" key="3">
    <source>
        <dbReference type="Proteomes" id="UP000307602"/>
    </source>
</evidence>
<evidence type="ECO:0000259" key="1">
    <source>
        <dbReference type="SMART" id="SM01321"/>
    </source>
</evidence>
<dbReference type="OrthoDB" id="9788881at2"/>
<dbReference type="EMBL" id="SRSO01000051">
    <property type="protein sequence ID" value="TGV00255.1"/>
    <property type="molecule type" value="Genomic_DNA"/>
</dbReference>
<organism evidence="2 3">
    <name type="scientific">Flavivirga rizhaonensis</name>
    <dbReference type="NCBI Taxonomy" id="2559571"/>
    <lineage>
        <taxon>Bacteria</taxon>
        <taxon>Pseudomonadati</taxon>
        <taxon>Bacteroidota</taxon>
        <taxon>Flavobacteriia</taxon>
        <taxon>Flavobacteriales</taxon>
        <taxon>Flavobacteriaceae</taxon>
        <taxon>Flavivirga</taxon>
    </lineage>
</organism>
<accession>A0A4S1DRD2</accession>
<dbReference type="PANTHER" id="PTHR36966:SF1">
    <property type="entry name" value="REP-ASSOCIATED TYROSINE TRANSPOSASE"/>
    <property type="match status" value="1"/>
</dbReference>
<dbReference type="InterPro" id="IPR036515">
    <property type="entry name" value="Transposase_17_sf"/>
</dbReference>
<dbReference type="InterPro" id="IPR052715">
    <property type="entry name" value="RAYT_transposase"/>
</dbReference>
<dbReference type="SUPFAM" id="SSF143422">
    <property type="entry name" value="Transposase IS200-like"/>
    <property type="match status" value="1"/>
</dbReference>